<feature type="signal peptide" evidence="1">
    <location>
        <begin position="1"/>
        <end position="24"/>
    </location>
</feature>
<dbReference type="Proteomes" id="UP000634134">
    <property type="component" value="Unassembled WGS sequence"/>
</dbReference>
<keyword evidence="3" id="KW-1185">Reference proteome</keyword>
<dbReference type="RefSeq" id="WP_194120372.1">
    <property type="nucleotide sequence ID" value="NZ_JACYGY010000001.1"/>
</dbReference>
<evidence type="ECO:0008006" key="4">
    <source>
        <dbReference type="Google" id="ProtNLM"/>
    </source>
</evidence>
<accession>A0ABR9W9K2</accession>
<keyword evidence="1" id="KW-0732">Signal</keyword>
<reference evidence="3" key="1">
    <citation type="submission" date="2023-07" db="EMBL/GenBank/DDBJ databases">
        <title>Dyadobacter sp. nov 'subterranea' isolated from contaminted grondwater.</title>
        <authorList>
            <person name="Szabo I."/>
            <person name="Al-Omari J."/>
            <person name="Szerdahelyi S.G."/>
            <person name="Rado J."/>
        </authorList>
    </citation>
    <scope>NUCLEOTIDE SEQUENCE [LARGE SCALE GENOMIC DNA]</scope>
    <source>
        <strain evidence="3">UP-52</strain>
    </source>
</reference>
<dbReference type="InterPro" id="IPR014756">
    <property type="entry name" value="Ig_E-set"/>
</dbReference>
<dbReference type="Gene3D" id="2.60.40.10">
    <property type="entry name" value="Immunoglobulins"/>
    <property type="match status" value="3"/>
</dbReference>
<dbReference type="PROSITE" id="PS51257">
    <property type="entry name" value="PROKAR_LIPOPROTEIN"/>
    <property type="match status" value="1"/>
</dbReference>
<dbReference type="InterPro" id="IPR013783">
    <property type="entry name" value="Ig-like_fold"/>
</dbReference>
<name>A0ABR9W9K2_9BACT</name>
<dbReference type="EMBL" id="JACYGY010000001">
    <property type="protein sequence ID" value="MBE9462148.1"/>
    <property type="molecule type" value="Genomic_DNA"/>
</dbReference>
<comment type="caution">
    <text evidence="2">The sequence shown here is derived from an EMBL/GenBank/DDBJ whole genome shotgun (WGS) entry which is preliminary data.</text>
</comment>
<organism evidence="2 3">
    <name type="scientific">Dyadobacter subterraneus</name>
    <dbReference type="NCBI Taxonomy" id="2773304"/>
    <lineage>
        <taxon>Bacteria</taxon>
        <taxon>Pseudomonadati</taxon>
        <taxon>Bacteroidota</taxon>
        <taxon>Cytophagia</taxon>
        <taxon>Cytophagales</taxon>
        <taxon>Spirosomataceae</taxon>
        <taxon>Dyadobacter</taxon>
    </lineage>
</organism>
<proteinExistence type="predicted"/>
<evidence type="ECO:0000313" key="3">
    <source>
        <dbReference type="Proteomes" id="UP000634134"/>
    </source>
</evidence>
<dbReference type="SUPFAM" id="SSF81296">
    <property type="entry name" value="E set domains"/>
    <property type="match status" value="1"/>
</dbReference>
<evidence type="ECO:0000313" key="2">
    <source>
        <dbReference type="EMBL" id="MBE9462148.1"/>
    </source>
</evidence>
<protein>
    <recommendedName>
        <fullName evidence="4">IPT/TIG domain-containing protein</fullName>
    </recommendedName>
</protein>
<dbReference type="Gene3D" id="2.60.120.430">
    <property type="entry name" value="Galactose-binding lectin"/>
    <property type="match status" value="1"/>
</dbReference>
<evidence type="ECO:0000256" key="1">
    <source>
        <dbReference type="SAM" id="SignalP"/>
    </source>
</evidence>
<feature type="chain" id="PRO_5047446170" description="IPT/TIG domain-containing protein" evidence="1">
    <location>
        <begin position="25"/>
        <end position="427"/>
    </location>
</feature>
<gene>
    <name evidence="2" type="ORF">IEE83_09670</name>
</gene>
<sequence>MKKVSNKRFFSILCVIMFAGIFMACKEDDVTKTNEVKLLSFGPSGVKPGEQISFIGTNLDKVTAIELKNATVPSSAFVKQSSELIVLVVPNETSEGTVTLKTSAGDIVSKTILSFEVAVKIESVPVSARPGENITIKGQYLNWIKEVRFAKDTAVIKFVSQTLNELVVTVPFGAQTGPLIFSAGGTEPLTIETEKDLVIALPTLKSIAPNPAEREKELTITGTNLDLVQGVLLKGLTAPVTEFVSKTAAQLVIKIPKTANKGIVTLVAYSGITIESADALKFVGDLPDLAPLKYAIYEDALMNGWSNWGWGSTADFASTDNVREGNNAAKMTFTGAWGALKFAGASVATASYSEITFSVFGLPGTEGKKLNVVANTASPFVIILKEGVWTEYKLSKSDLGNPATITELMFQETGWSGSVYLDHIGLR</sequence>